<evidence type="ECO:0000256" key="4">
    <source>
        <dbReference type="PIRSR" id="PIRSR606118-50"/>
    </source>
</evidence>
<evidence type="ECO:0000313" key="7">
    <source>
        <dbReference type="EMBL" id="KJD46808.1"/>
    </source>
</evidence>
<dbReference type="Proteomes" id="UP000032534">
    <property type="component" value="Unassembled WGS sequence"/>
</dbReference>
<comment type="caution">
    <text evidence="7">The sequence shown here is derived from an EMBL/GenBank/DDBJ whole genome shotgun (WGS) entry which is preliminary data.</text>
</comment>
<feature type="domain" description="Resolvase/invertase-type recombinase catalytic" evidence="6">
    <location>
        <begin position="3"/>
        <end position="47"/>
    </location>
</feature>
<keyword evidence="1" id="KW-0229">DNA integration</keyword>
<feature type="active site" description="O-(5'-phospho-DNA)-serine intermediate" evidence="4 5">
    <location>
        <position position="10"/>
    </location>
</feature>
<dbReference type="PATRIC" id="fig|159743.3.peg.1008"/>
<dbReference type="SUPFAM" id="SSF53041">
    <property type="entry name" value="Resolvase-like"/>
    <property type="match status" value="1"/>
</dbReference>
<accession>A0A0D7X703</accession>
<evidence type="ECO:0000256" key="3">
    <source>
        <dbReference type="ARBA" id="ARBA00023172"/>
    </source>
</evidence>
<dbReference type="Pfam" id="PF00239">
    <property type="entry name" value="Resolvase"/>
    <property type="match status" value="1"/>
</dbReference>
<keyword evidence="2" id="KW-0238">DNA-binding</keyword>
<gene>
    <name evidence="7" type="ORF">QD47_04690</name>
</gene>
<evidence type="ECO:0000256" key="5">
    <source>
        <dbReference type="PROSITE-ProRule" id="PRU10137"/>
    </source>
</evidence>
<protein>
    <recommendedName>
        <fullName evidence="6">Resolvase/invertase-type recombinase catalytic domain-containing protein</fullName>
    </recommendedName>
</protein>
<organism evidence="7 8">
    <name type="scientific">Paenibacillus terrae</name>
    <dbReference type="NCBI Taxonomy" id="159743"/>
    <lineage>
        <taxon>Bacteria</taxon>
        <taxon>Bacillati</taxon>
        <taxon>Bacillota</taxon>
        <taxon>Bacilli</taxon>
        <taxon>Bacillales</taxon>
        <taxon>Paenibacillaceae</taxon>
        <taxon>Paenibacillus</taxon>
    </lineage>
</organism>
<dbReference type="RefSeq" id="WP_044645025.1">
    <property type="nucleotide sequence ID" value="NZ_JTHP01000005.1"/>
</dbReference>
<dbReference type="OrthoDB" id="9811097at2"/>
<dbReference type="InterPro" id="IPR006118">
    <property type="entry name" value="Recombinase_CS"/>
</dbReference>
<name>A0A0D7X703_9BACL</name>
<dbReference type="PROSITE" id="PS00397">
    <property type="entry name" value="RECOMBINASES_1"/>
    <property type="match status" value="1"/>
</dbReference>
<evidence type="ECO:0000256" key="1">
    <source>
        <dbReference type="ARBA" id="ARBA00022908"/>
    </source>
</evidence>
<dbReference type="GO" id="GO:0003677">
    <property type="term" value="F:DNA binding"/>
    <property type="evidence" value="ECO:0007669"/>
    <property type="project" value="UniProtKB-KW"/>
</dbReference>
<keyword evidence="8" id="KW-1185">Reference proteome</keyword>
<dbReference type="AlphaFoldDB" id="A0A0D7X703"/>
<sequence>MNIVIYLRVSSEQQAERELSIPAQREELQRYADERGWTVVDEYVDEAILIIFNYVNITKLFKRCFY</sequence>
<evidence type="ECO:0000256" key="2">
    <source>
        <dbReference type="ARBA" id="ARBA00023125"/>
    </source>
</evidence>
<dbReference type="GO" id="GO:0015074">
    <property type="term" value="P:DNA integration"/>
    <property type="evidence" value="ECO:0007669"/>
    <property type="project" value="UniProtKB-KW"/>
</dbReference>
<evidence type="ECO:0000313" key="8">
    <source>
        <dbReference type="Proteomes" id="UP000032534"/>
    </source>
</evidence>
<dbReference type="GO" id="GO:0000150">
    <property type="term" value="F:DNA strand exchange activity"/>
    <property type="evidence" value="ECO:0007669"/>
    <property type="project" value="InterPro"/>
</dbReference>
<dbReference type="InterPro" id="IPR006119">
    <property type="entry name" value="Resolv_N"/>
</dbReference>
<dbReference type="EMBL" id="JTHP01000005">
    <property type="protein sequence ID" value="KJD46808.1"/>
    <property type="molecule type" value="Genomic_DNA"/>
</dbReference>
<keyword evidence="3" id="KW-0233">DNA recombination</keyword>
<dbReference type="Gene3D" id="3.40.50.1390">
    <property type="entry name" value="Resolvase, N-terminal catalytic domain"/>
    <property type="match status" value="1"/>
</dbReference>
<dbReference type="InterPro" id="IPR036162">
    <property type="entry name" value="Resolvase-like_N_sf"/>
</dbReference>
<evidence type="ECO:0000259" key="6">
    <source>
        <dbReference type="Pfam" id="PF00239"/>
    </source>
</evidence>
<reference evidence="7 8" key="1">
    <citation type="submission" date="2014-11" db="EMBL/GenBank/DDBJ databases">
        <title>Draft Genome Sequences of Paenibacillus polymyxa NRRL B-30509 and Paenibacillus terrae NRRL B-30644, Strains from a Poultry Environment that Produce Tridecaptin A and Paenicidins.</title>
        <authorList>
            <person name="van Belkum M.J."/>
            <person name="Lohans C.T."/>
            <person name="Vederas J.C."/>
        </authorList>
    </citation>
    <scope>NUCLEOTIDE SEQUENCE [LARGE SCALE GENOMIC DNA]</scope>
    <source>
        <strain evidence="7 8">NRRL B-30644</strain>
    </source>
</reference>
<proteinExistence type="predicted"/>